<sequence length="106" mass="12089">MLFKGRFVGVFRAHHSLLRDTICFSLAAANSCPIARSLRRRYEDIGKVATNSDSEKRTHRLRRSLLTPHETHAITLCDDASRIAQHISPSLIKAIQSAMKFQWKND</sequence>
<protein>
    <recommendedName>
        <fullName evidence="3">DUF4817 domain-containing protein</fullName>
    </recommendedName>
</protein>
<dbReference type="EMBL" id="CP133568">
    <property type="protein sequence ID" value="WMT02111.1"/>
    <property type="molecule type" value="Genomic_DNA"/>
</dbReference>
<reference evidence="1 2" key="1">
    <citation type="submission" date="2023-08" db="EMBL/GenBank/DDBJ databases">
        <title>The whole genome sequence of Lysobacter yananisis.</title>
        <authorList>
            <person name="Sun H."/>
        </authorList>
    </citation>
    <scope>NUCLEOTIDE SEQUENCE [LARGE SCALE GENOMIC DNA]</scope>
    <source>
        <strain evidence="1 2">SNNU513</strain>
    </source>
</reference>
<dbReference type="Proteomes" id="UP001229313">
    <property type="component" value="Chromosome"/>
</dbReference>
<accession>A0ABY9P7H9</accession>
<dbReference type="RefSeq" id="WP_309151278.1">
    <property type="nucleotide sequence ID" value="NZ_CP133568.1"/>
</dbReference>
<organism evidence="1 2">
    <name type="scientific">Lysobacter yananisis</name>
    <dbReference type="NCBI Taxonomy" id="1003114"/>
    <lineage>
        <taxon>Bacteria</taxon>
        <taxon>Pseudomonadati</taxon>
        <taxon>Pseudomonadota</taxon>
        <taxon>Gammaproteobacteria</taxon>
        <taxon>Lysobacterales</taxon>
        <taxon>Lysobacteraceae</taxon>
        <taxon>Lysobacter</taxon>
    </lineage>
</organism>
<proteinExistence type="predicted"/>
<evidence type="ECO:0000313" key="1">
    <source>
        <dbReference type="EMBL" id="WMT02111.1"/>
    </source>
</evidence>
<evidence type="ECO:0000313" key="2">
    <source>
        <dbReference type="Proteomes" id="UP001229313"/>
    </source>
</evidence>
<evidence type="ECO:0008006" key="3">
    <source>
        <dbReference type="Google" id="ProtNLM"/>
    </source>
</evidence>
<name>A0ABY9P7H9_9GAMM</name>
<gene>
    <name evidence="1" type="ORF">RDV84_19410</name>
</gene>
<keyword evidence="2" id="KW-1185">Reference proteome</keyword>